<dbReference type="RefSeq" id="WP_089827089.1">
    <property type="nucleotide sequence ID" value="NZ_FODV01000016.1"/>
</dbReference>
<protein>
    <submittedName>
        <fullName evidence="2">Sugar-specific transcriptional regulator TrmB</fullName>
    </submittedName>
</protein>
<dbReference type="InterPro" id="IPR036390">
    <property type="entry name" value="WH_DNA-bd_sf"/>
</dbReference>
<reference evidence="3" key="1">
    <citation type="submission" date="2016-10" db="EMBL/GenBank/DDBJ databases">
        <authorList>
            <person name="Varghese N."/>
            <person name="Submissions S."/>
        </authorList>
    </citation>
    <scope>NUCLEOTIDE SEQUENCE [LARGE SCALE GENOMIC DNA]</scope>
    <source>
        <strain evidence="3">CGMCC 1.10121</strain>
    </source>
</reference>
<dbReference type="EMBL" id="FODV01000016">
    <property type="protein sequence ID" value="SEP13646.1"/>
    <property type="molecule type" value="Genomic_DNA"/>
</dbReference>
<dbReference type="InterPro" id="IPR002831">
    <property type="entry name" value="Tscrpt_reg_TrmB_N"/>
</dbReference>
<dbReference type="OrthoDB" id="182995at2157"/>
<dbReference type="AlphaFoldDB" id="A0A1H8VDX4"/>
<dbReference type="Proteomes" id="UP000199126">
    <property type="component" value="Unassembled WGS sequence"/>
</dbReference>
<dbReference type="Gene3D" id="1.10.10.10">
    <property type="entry name" value="Winged helix-like DNA-binding domain superfamily/Winged helix DNA-binding domain"/>
    <property type="match status" value="1"/>
</dbReference>
<evidence type="ECO:0000259" key="1">
    <source>
        <dbReference type="Pfam" id="PF01978"/>
    </source>
</evidence>
<evidence type="ECO:0000313" key="2">
    <source>
        <dbReference type="EMBL" id="SEP13646.1"/>
    </source>
</evidence>
<keyword evidence="3" id="KW-1185">Reference proteome</keyword>
<proteinExistence type="predicted"/>
<dbReference type="Pfam" id="PF01978">
    <property type="entry name" value="TrmB"/>
    <property type="match status" value="1"/>
</dbReference>
<dbReference type="InterPro" id="IPR036388">
    <property type="entry name" value="WH-like_DNA-bd_sf"/>
</dbReference>
<accession>A0A1H8VDX4</accession>
<gene>
    <name evidence="2" type="ORF">SAMN04487948_11611</name>
</gene>
<sequence length="80" mass="8855">MQAPLTQQSTAGENITVPAELDSPQSKLVYLYLTVEGETTIDEITTSLGMKKLSLYPTLNRLSQNGFIHQTGETYVSNYN</sequence>
<name>A0A1H8VDX4_9EURY</name>
<feature type="domain" description="Transcription regulator TrmB N-terminal" evidence="1">
    <location>
        <begin position="29"/>
        <end position="74"/>
    </location>
</feature>
<dbReference type="SUPFAM" id="SSF46785">
    <property type="entry name" value="Winged helix' DNA-binding domain"/>
    <property type="match status" value="1"/>
</dbReference>
<organism evidence="2 3">
    <name type="scientific">Halogranum amylolyticum</name>
    <dbReference type="NCBI Taxonomy" id="660520"/>
    <lineage>
        <taxon>Archaea</taxon>
        <taxon>Methanobacteriati</taxon>
        <taxon>Methanobacteriota</taxon>
        <taxon>Stenosarchaea group</taxon>
        <taxon>Halobacteria</taxon>
        <taxon>Halobacteriales</taxon>
        <taxon>Haloferacaceae</taxon>
    </lineage>
</organism>
<evidence type="ECO:0000313" key="3">
    <source>
        <dbReference type="Proteomes" id="UP000199126"/>
    </source>
</evidence>